<dbReference type="STRING" id="42251.A0A2T6ZFI3"/>
<reference evidence="3 4" key="1">
    <citation type="submission" date="2017-04" db="EMBL/GenBank/DDBJ databases">
        <title>Draft genome sequence of Tuber borchii Vittad., a whitish edible truffle.</title>
        <authorList>
            <consortium name="DOE Joint Genome Institute"/>
            <person name="Murat C."/>
            <person name="Kuo A."/>
            <person name="Barry K.W."/>
            <person name="Clum A."/>
            <person name="Dockter R.B."/>
            <person name="Fauchery L."/>
            <person name="Iotti M."/>
            <person name="Kohler A."/>
            <person name="Labutti K."/>
            <person name="Lindquist E.A."/>
            <person name="Lipzen A."/>
            <person name="Ohm R.A."/>
            <person name="Wang M."/>
            <person name="Grigoriev I.V."/>
            <person name="Zambonelli A."/>
            <person name="Martin F.M."/>
        </authorList>
    </citation>
    <scope>NUCLEOTIDE SEQUENCE [LARGE SCALE GENOMIC DNA]</scope>
    <source>
        <strain evidence="3 4">Tbo3840</strain>
    </source>
</reference>
<name>A0A2T6ZFI3_TUBBO</name>
<feature type="compositionally biased region" description="Gly residues" evidence="1">
    <location>
        <begin position="66"/>
        <end position="75"/>
    </location>
</feature>
<dbReference type="InterPro" id="IPR046468">
    <property type="entry name" value="Spt20-like_SEP"/>
</dbReference>
<feature type="compositionally biased region" description="Polar residues" evidence="1">
    <location>
        <begin position="18"/>
        <end position="31"/>
    </location>
</feature>
<feature type="compositionally biased region" description="Basic and acidic residues" evidence="1">
    <location>
        <begin position="279"/>
        <end position="298"/>
    </location>
</feature>
<dbReference type="PANTHER" id="PTHR13526">
    <property type="entry name" value="TRANSCRIPTION FACTOR SPT20 HOMOLOG"/>
    <property type="match status" value="1"/>
</dbReference>
<evidence type="ECO:0000313" key="4">
    <source>
        <dbReference type="Proteomes" id="UP000244722"/>
    </source>
</evidence>
<gene>
    <name evidence="3" type="ORF">B9Z19DRAFT_1117008</name>
</gene>
<feature type="region of interest" description="Disordered" evidence="1">
    <location>
        <begin position="260"/>
        <end position="298"/>
    </location>
</feature>
<comment type="caution">
    <text evidence="3">The sequence shown here is derived from an EMBL/GenBank/DDBJ whole genome shotgun (WGS) entry which is preliminary data.</text>
</comment>
<protein>
    <submittedName>
        <fullName evidence="3">Spt20 family-domain-containing protein</fullName>
    </submittedName>
</protein>
<dbReference type="EMBL" id="NESQ01000312">
    <property type="protein sequence ID" value="PUU74232.1"/>
    <property type="molecule type" value="Genomic_DNA"/>
</dbReference>
<dbReference type="GO" id="GO:0000124">
    <property type="term" value="C:SAGA complex"/>
    <property type="evidence" value="ECO:0007669"/>
    <property type="project" value="InterPro"/>
</dbReference>
<feature type="compositionally biased region" description="Polar residues" evidence="1">
    <location>
        <begin position="1"/>
        <end position="11"/>
    </location>
</feature>
<evidence type="ECO:0000259" key="2">
    <source>
        <dbReference type="Pfam" id="PF12090"/>
    </source>
</evidence>
<accession>A0A2T6ZFI3</accession>
<dbReference type="PANTHER" id="PTHR13526:SF8">
    <property type="entry name" value="TRANSCRIPTION FACTOR SPT20 HOMOLOG"/>
    <property type="match status" value="1"/>
</dbReference>
<sequence>MSTSTSTSNATPLPRIKLNQSGAAGSGQRTYTGKHPPPGHSSRSNGSGTNARPPPLPSPTPSVSGGNAGNGGGANGVNANSAGARISERRRANNKAGGPGKLKGGNADNRVKGASGGNETESVPRLTKKLGTKPYVNTTSVILQKYQGQPPSIVLHLHSQHFRFDGQDGTFGYTSPMRVILECLRSEIIPHEVVEEFRDAGTKFYDGCLIVQIHDHRSASTASSSKANDNKVIPHSIHNHNESLTPSPFVPFPKEKLVAPERSMGGGQSTVSQGQTVGSEKKDVSLPSEAKKDKGEKDIKAEKKIRIFTTVLHPTQLTLHADMAVMASTPVPSRLN</sequence>
<feature type="non-terminal residue" evidence="3">
    <location>
        <position position="336"/>
    </location>
</feature>
<feature type="region of interest" description="Disordered" evidence="1">
    <location>
        <begin position="1"/>
        <end position="123"/>
    </location>
</feature>
<dbReference type="GO" id="GO:0006357">
    <property type="term" value="P:regulation of transcription by RNA polymerase II"/>
    <property type="evidence" value="ECO:0007669"/>
    <property type="project" value="TreeGrafter"/>
</dbReference>
<dbReference type="AlphaFoldDB" id="A0A2T6ZFI3"/>
<evidence type="ECO:0000256" key="1">
    <source>
        <dbReference type="SAM" id="MobiDB-lite"/>
    </source>
</evidence>
<feature type="domain" description="Spt20-like SEP" evidence="2">
    <location>
        <begin position="148"/>
        <end position="330"/>
    </location>
</feature>
<dbReference type="Proteomes" id="UP000244722">
    <property type="component" value="Unassembled WGS sequence"/>
</dbReference>
<dbReference type="OrthoDB" id="5429213at2759"/>
<feature type="compositionally biased region" description="Low complexity" evidence="1">
    <location>
        <begin position="269"/>
        <end position="278"/>
    </location>
</feature>
<proteinExistence type="predicted"/>
<dbReference type="GO" id="GO:0003712">
    <property type="term" value="F:transcription coregulator activity"/>
    <property type="evidence" value="ECO:0007669"/>
    <property type="project" value="InterPro"/>
</dbReference>
<evidence type="ECO:0000313" key="3">
    <source>
        <dbReference type="EMBL" id="PUU74232.1"/>
    </source>
</evidence>
<feature type="compositionally biased region" description="Polar residues" evidence="1">
    <location>
        <begin position="41"/>
        <end position="50"/>
    </location>
</feature>
<keyword evidence="4" id="KW-1185">Reference proteome</keyword>
<dbReference type="InterPro" id="IPR021950">
    <property type="entry name" value="Spt20"/>
</dbReference>
<organism evidence="3 4">
    <name type="scientific">Tuber borchii</name>
    <name type="common">White truffle</name>
    <dbReference type="NCBI Taxonomy" id="42251"/>
    <lineage>
        <taxon>Eukaryota</taxon>
        <taxon>Fungi</taxon>
        <taxon>Dikarya</taxon>
        <taxon>Ascomycota</taxon>
        <taxon>Pezizomycotina</taxon>
        <taxon>Pezizomycetes</taxon>
        <taxon>Pezizales</taxon>
        <taxon>Tuberaceae</taxon>
        <taxon>Tuber</taxon>
    </lineage>
</organism>
<dbReference type="Pfam" id="PF12090">
    <property type="entry name" value="Spt20_SEP"/>
    <property type="match status" value="1"/>
</dbReference>